<dbReference type="VEuPathDB" id="PiroplasmaDB:BBBOND_0102240"/>
<dbReference type="Proteomes" id="UP000033188">
    <property type="component" value="Chromosome 1"/>
</dbReference>
<keyword evidence="1" id="KW-1133">Transmembrane helix</keyword>
<dbReference type="EMBL" id="LK391707">
    <property type="protein sequence ID" value="CDR93895.1"/>
    <property type="molecule type" value="Genomic_DNA"/>
</dbReference>
<feature type="transmembrane region" description="Helical" evidence="1">
    <location>
        <begin position="21"/>
        <end position="42"/>
    </location>
</feature>
<evidence type="ECO:0000313" key="2">
    <source>
        <dbReference type="EMBL" id="CDR93895.1"/>
    </source>
</evidence>
<name>A0A061D846_BABBI</name>
<protein>
    <submittedName>
        <fullName evidence="2">Uncharacterized protein</fullName>
    </submittedName>
</protein>
<dbReference type="KEGG" id="bbig:BBBOND_0102240"/>
<keyword evidence="3" id="KW-1185">Reference proteome</keyword>
<evidence type="ECO:0000256" key="1">
    <source>
        <dbReference type="SAM" id="Phobius"/>
    </source>
</evidence>
<dbReference type="GeneID" id="24562436"/>
<proteinExistence type="predicted"/>
<sequence length="88" mass="10018">MLLEGERKRLAETDTRRSLELAAYFSCCNLLIESLLCSLIIYHSSLGFVFHVGWIGALKLGTWFETVHLRYSAVSVISPPHVSYTRRS</sequence>
<organism evidence="2 3">
    <name type="scientific">Babesia bigemina</name>
    <dbReference type="NCBI Taxonomy" id="5866"/>
    <lineage>
        <taxon>Eukaryota</taxon>
        <taxon>Sar</taxon>
        <taxon>Alveolata</taxon>
        <taxon>Apicomplexa</taxon>
        <taxon>Aconoidasida</taxon>
        <taxon>Piroplasmida</taxon>
        <taxon>Babesiidae</taxon>
        <taxon>Babesia</taxon>
    </lineage>
</organism>
<keyword evidence="1" id="KW-0812">Transmembrane</keyword>
<dbReference type="RefSeq" id="XP_012766081.1">
    <property type="nucleotide sequence ID" value="XM_012910627.1"/>
</dbReference>
<evidence type="ECO:0000313" key="3">
    <source>
        <dbReference type="Proteomes" id="UP000033188"/>
    </source>
</evidence>
<gene>
    <name evidence="2" type="ORF">BBBOND_0102240</name>
</gene>
<accession>A0A061D846</accession>
<reference evidence="3" key="1">
    <citation type="journal article" date="2014" name="Nucleic Acids Res.">
        <title>The evolutionary dynamics of variant antigen genes in Babesia reveal a history of genomic innovation underlying host-parasite interaction.</title>
        <authorList>
            <person name="Jackson A.P."/>
            <person name="Otto T.D."/>
            <person name="Darby A."/>
            <person name="Ramaprasad A."/>
            <person name="Xia D."/>
            <person name="Echaide I.E."/>
            <person name="Farber M."/>
            <person name="Gahlot S."/>
            <person name="Gamble J."/>
            <person name="Gupta D."/>
            <person name="Gupta Y."/>
            <person name="Jackson L."/>
            <person name="Malandrin L."/>
            <person name="Malas T.B."/>
            <person name="Moussa E."/>
            <person name="Nair M."/>
            <person name="Reid A.J."/>
            <person name="Sanders M."/>
            <person name="Sharma J."/>
            <person name="Tracey A."/>
            <person name="Quail M.A."/>
            <person name="Weir W."/>
            <person name="Wastling J.M."/>
            <person name="Hall N."/>
            <person name="Willadsen P."/>
            <person name="Lingelbach K."/>
            <person name="Shiels B."/>
            <person name="Tait A."/>
            <person name="Berriman M."/>
            <person name="Allred D.R."/>
            <person name="Pain A."/>
        </authorList>
    </citation>
    <scope>NUCLEOTIDE SEQUENCE [LARGE SCALE GENOMIC DNA]</scope>
    <source>
        <strain evidence="3">Bond</strain>
    </source>
</reference>
<keyword evidence="1" id="KW-0472">Membrane</keyword>
<dbReference type="AlphaFoldDB" id="A0A061D846"/>